<accession>A0AB39ZAI6</accession>
<dbReference type="GO" id="GO:0008270">
    <property type="term" value="F:zinc ion binding"/>
    <property type="evidence" value="ECO:0007669"/>
    <property type="project" value="UniProtKB-UniRule"/>
</dbReference>
<evidence type="ECO:0000313" key="5">
    <source>
        <dbReference type="RefSeq" id="XP_016931530.4"/>
    </source>
</evidence>
<feature type="binding site" evidence="1">
    <location>
        <position position="7"/>
    </location>
    <ligand>
        <name>Zn(2+)</name>
        <dbReference type="ChEBI" id="CHEBI:29105"/>
    </ligand>
</feature>
<dbReference type="GO" id="GO:0005634">
    <property type="term" value="C:nucleus"/>
    <property type="evidence" value="ECO:0007669"/>
    <property type="project" value="InterPro"/>
</dbReference>
<evidence type="ECO:0000256" key="2">
    <source>
        <dbReference type="SAM" id="MobiDB-lite"/>
    </source>
</evidence>
<gene>
    <name evidence="5" type="primary">LOC108011015</name>
</gene>
<evidence type="ECO:0000259" key="3">
    <source>
        <dbReference type="PROSITE" id="PS51915"/>
    </source>
</evidence>
<feature type="region of interest" description="Disordered" evidence="2">
    <location>
        <begin position="284"/>
        <end position="333"/>
    </location>
</feature>
<keyword evidence="1" id="KW-0862">Zinc</keyword>
<feature type="compositionally biased region" description="Basic residues" evidence="2">
    <location>
        <begin position="297"/>
        <end position="327"/>
    </location>
</feature>
<keyword evidence="1" id="KW-0863">Zinc-finger</keyword>
<dbReference type="SUPFAM" id="SSF57716">
    <property type="entry name" value="Glucocorticoid receptor-like (DNA-binding domain)"/>
    <property type="match status" value="1"/>
</dbReference>
<feature type="region of interest" description="Disordered" evidence="2">
    <location>
        <begin position="225"/>
        <end position="253"/>
    </location>
</feature>
<name>A0AB39ZAI6_DROSZ</name>
<feature type="domain" description="ZAD" evidence="3">
    <location>
        <begin position="2"/>
        <end position="72"/>
    </location>
</feature>
<feature type="binding site" evidence="1">
    <location>
        <position position="4"/>
    </location>
    <ligand>
        <name>Zn(2+)</name>
        <dbReference type="ChEBI" id="CHEBI:29105"/>
    </ligand>
</feature>
<dbReference type="InterPro" id="IPR012934">
    <property type="entry name" value="Znf_AD"/>
</dbReference>
<reference evidence="5" key="1">
    <citation type="submission" date="2025-08" db="UniProtKB">
        <authorList>
            <consortium name="RefSeq"/>
        </authorList>
    </citation>
    <scope>IDENTIFICATION</scope>
</reference>
<evidence type="ECO:0000256" key="1">
    <source>
        <dbReference type="PROSITE-ProRule" id="PRU01263"/>
    </source>
</evidence>
<dbReference type="Gene3D" id="3.40.1800.20">
    <property type="match status" value="1"/>
</dbReference>
<sequence>MNVCRLCLSKDANFPVFGSGTAALRIMSCTSLDIEPGDGLPQQICTPCRLRLEEMHCFRRRCQAADRRLRRHKALLRQGVKSNLGEIAEELDALQDVVGCNATACSENNAQWRLQAAQLIRAEMDAYKKDLLATCKQAVRADIELELRTELEKVILAEAKQQLRLSVLDDLFYELESYFVRKRNETAGEQVHCSESLASGSDMRISSNTQLASGQSDGFYETVAGEEPEESNDGSVVELLDDEPEPSNQPVATSTVAVPMVEINMNDPQLSHLREEFNRDAFLSNKRSPMKDVKKHEPSRKKVRFQSPKKKQDRLCRKHGSLSRRYSHTSNYEPSNCVRCRLRGADKLNSSVS</sequence>
<protein>
    <recommendedName>
        <fullName evidence="3">ZAD domain-containing protein</fullName>
    </recommendedName>
</protein>
<keyword evidence="4" id="KW-1185">Reference proteome</keyword>
<feature type="binding site" evidence="1">
    <location>
        <position position="45"/>
    </location>
    <ligand>
        <name>Zn(2+)</name>
        <dbReference type="ChEBI" id="CHEBI:29105"/>
    </ligand>
</feature>
<dbReference type="PROSITE" id="PS51915">
    <property type="entry name" value="ZAD"/>
    <property type="match status" value="1"/>
</dbReference>
<evidence type="ECO:0000313" key="4">
    <source>
        <dbReference type="Proteomes" id="UP001652628"/>
    </source>
</evidence>
<organism evidence="4 5">
    <name type="scientific">Drosophila suzukii</name>
    <name type="common">Spotted-wing drosophila fruit fly</name>
    <dbReference type="NCBI Taxonomy" id="28584"/>
    <lineage>
        <taxon>Eukaryota</taxon>
        <taxon>Metazoa</taxon>
        <taxon>Ecdysozoa</taxon>
        <taxon>Arthropoda</taxon>
        <taxon>Hexapoda</taxon>
        <taxon>Insecta</taxon>
        <taxon>Pterygota</taxon>
        <taxon>Neoptera</taxon>
        <taxon>Endopterygota</taxon>
        <taxon>Diptera</taxon>
        <taxon>Brachycera</taxon>
        <taxon>Muscomorpha</taxon>
        <taxon>Ephydroidea</taxon>
        <taxon>Drosophilidae</taxon>
        <taxon>Drosophila</taxon>
        <taxon>Sophophora</taxon>
    </lineage>
</organism>
<dbReference type="AlphaFoldDB" id="A0AB39ZAI6"/>
<dbReference type="RefSeq" id="XP_016931530.4">
    <property type="nucleotide sequence ID" value="XM_017076041.4"/>
</dbReference>
<proteinExistence type="predicted"/>
<keyword evidence="1" id="KW-0479">Metal-binding</keyword>
<feature type="binding site" evidence="1">
    <location>
        <position position="48"/>
    </location>
    <ligand>
        <name>Zn(2+)</name>
        <dbReference type="ChEBI" id="CHEBI:29105"/>
    </ligand>
</feature>
<dbReference type="GeneID" id="108011015"/>
<dbReference type="SMART" id="SM00868">
    <property type="entry name" value="zf-AD"/>
    <property type="match status" value="1"/>
</dbReference>
<dbReference type="Proteomes" id="UP001652628">
    <property type="component" value="Chromosome 3"/>
</dbReference>
<dbReference type="Pfam" id="PF07776">
    <property type="entry name" value="zf-AD"/>
    <property type="match status" value="1"/>
</dbReference>